<feature type="transmembrane region" description="Helical" evidence="1">
    <location>
        <begin position="138"/>
        <end position="160"/>
    </location>
</feature>
<feature type="transmembrane region" description="Helical" evidence="1">
    <location>
        <begin position="93"/>
        <end position="118"/>
    </location>
</feature>
<dbReference type="AlphaFoldDB" id="A0A6C0AFX5"/>
<evidence type="ECO:0000313" key="2">
    <source>
        <dbReference type="EMBL" id="QHS78350.1"/>
    </source>
</evidence>
<protein>
    <submittedName>
        <fullName evidence="2">Uncharacterized protein</fullName>
    </submittedName>
</protein>
<name>A0A6C0AFX5_9ZZZZ</name>
<keyword evidence="1" id="KW-0812">Transmembrane</keyword>
<feature type="transmembrane region" description="Helical" evidence="1">
    <location>
        <begin position="7"/>
        <end position="30"/>
    </location>
</feature>
<sequence length="187" mass="20371">MDPNEYIISIVLTIITFLVFVALCIMSGFLSTANTTLKVDNNNQGEVDAKKYLDAMVSIGWIFAGLLILGAFAMCVLIYYGSISPLTAQSLIIVEYTLISIMILGFFVIGILAVIAAVYIQKGPNFSENQQNYNTCAWIGGLSVGLILVGIIFIVCVAVYNKTDKEKDIKNTNSPVDIKTSQVKIPI</sequence>
<keyword evidence="1" id="KW-0472">Membrane</keyword>
<dbReference type="EMBL" id="MN740596">
    <property type="protein sequence ID" value="QHS78350.1"/>
    <property type="molecule type" value="Genomic_DNA"/>
</dbReference>
<reference evidence="2" key="1">
    <citation type="journal article" date="2020" name="Nature">
        <title>Giant virus diversity and host interactions through global metagenomics.</title>
        <authorList>
            <person name="Schulz F."/>
            <person name="Roux S."/>
            <person name="Paez-Espino D."/>
            <person name="Jungbluth S."/>
            <person name="Walsh D.A."/>
            <person name="Denef V.J."/>
            <person name="McMahon K.D."/>
            <person name="Konstantinidis K.T."/>
            <person name="Eloe-Fadrosh E.A."/>
            <person name="Kyrpides N.C."/>
            <person name="Woyke T."/>
        </authorList>
    </citation>
    <scope>NUCLEOTIDE SEQUENCE</scope>
    <source>
        <strain evidence="2">GVMAG-S-1021933-23</strain>
    </source>
</reference>
<proteinExistence type="predicted"/>
<keyword evidence="1" id="KW-1133">Transmembrane helix</keyword>
<evidence type="ECO:0000256" key="1">
    <source>
        <dbReference type="SAM" id="Phobius"/>
    </source>
</evidence>
<feature type="transmembrane region" description="Helical" evidence="1">
    <location>
        <begin position="59"/>
        <end position="81"/>
    </location>
</feature>
<organism evidence="2">
    <name type="scientific">viral metagenome</name>
    <dbReference type="NCBI Taxonomy" id="1070528"/>
    <lineage>
        <taxon>unclassified sequences</taxon>
        <taxon>metagenomes</taxon>
        <taxon>organismal metagenomes</taxon>
    </lineage>
</organism>
<accession>A0A6C0AFX5</accession>